<dbReference type="OrthoDB" id="2216267at2759"/>
<proteinExistence type="predicted"/>
<dbReference type="SUPFAM" id="SSF54106">
    <property type="entry name" value="LysM domain"/>
    <property type="match status" value="1"/>
</dbReference>
<comment type="caution">
    <text evidence="4">The sequence shown here is derived from an EMBL/GenBank/DDBJ whole genome shotgun (WGS) entry which is preliminary data.</text>
</comment>
<gene>
    <name evidence="4" type="ORF">CU097_013245</name>
</gene>
<dbReference type="PROSITE" id="PS51782">
    <property type="entry name" value="LYSM"/>
    <property type="match status" value="1"/>
</dbReference>
<reference evidence="4 5" key="1">
    <citation type="journal article" date="2018" name="G3 (Bethesda)">
        <title>Phylogenetic and Phylogenomic Definition of Rhizopus Species.</title>
        <authorList>
            <person name="Gryganskyi A.P."/>
            <person name="Golan J."/>
            <person name="Dolatabadi S."/>
            <person name="Mondo S."/>
            <person name="Robb S."/>
            <person name="Idnurm A."/>
            <person name="Muszewska A."/>
            <person name="Steczkiewicz K."/>
            <person name="Masonjones S."/>
            <person name="Liao H.L."/>
            <person name="Gajdeczka M.T."/>
            <person name="Anike F."/>
            <person name="Vuek A."/>
            <person name="Anishchenko I.M."/>
            <person name="Voigt K."/>
            <person name="de Hoog G.S."/>
            <person name="Smith M.E."/>
            <person name="Heitman J."/>
            <person name="Vilgalys R."/>
            <person name="Stajich J.E."/>
        </authorList>
    </citation>
    <scope>NUCLEOTIDE SEQUENCE [LARGE SCALE GENOMIC DNA]</scope>
    <source>
        <strain evidence="4 5">CBS 357.93</strain>
    </source>
</reference>
<dbReference type="InterPro" id="IPR018392">
    <property type="entry name" value="LysM"/>
</dbReference>
<protein>
    <recommendedName>
        <fullName evidence="3">LysM domain-containing protein</fullName>
    </recommendedName>
</protein>
<dbReference type="InterPro" id="IPR036779">
    <property type="entry name" value="LysM_dom_sf"/>
</dbReference>
<dbReference type="Gene3D" id="3.10.350.10">
    <property type="entry name" value="LysM domain"/>
    <property type="match status" value="1"/>
</dbReference>
<feature type="compositionally biased region" description="Basic residues" evidence="1">
    <location>
        <begin position="85"/>
        <end position="117"/>
    </location>
</feature>
<feature type="domain" description="LysM" evidence="3">
    <location>
        <begin position="27"/>
        <end position="75"/>
    </location>
</feature>
<feature type="compositionally biased region" description="Basic and acidic residues" evidence="1">
    <location>
        <begin position="118"/>
        <end position="132"/>
    </location>
</feature>
<dbReference type="Proteomes" id="UP000252139">
    <property type="component" value="Unassembled WGS sequence"/>
</dbReference>
<dbReference type="SMART" id="SM00257">
    <property type="entry name" value="LysM"/>
    <property type="match status" value="1"/>
</dbReference>
<evidence type="ECO:0000313" key="4">
    <source>
        <dbReference type="EMBL" id="RCH96654.1"/>
    </source>
</evidence>
<sequence length="167" mass="18823">MKLFVISSTALSVLGLVQALDQPHCRKTYEVVNGDSCQSIASKHSITKDHLSEWTKKINTNFDCDKIKPGEVICLDYESSIEKRSLKKAHAKKPAHPKKHTTTKKPAHPKKHVTSKKAAHEKNKREVKEHADHKKKPVHPKKHTTKPAHPKKHITKPASPSKKPARN</sequence>
<dbReference type="CDD" id="cd00118">
    <property type="entry name" value="LysM"/>
    <property type="match status" value="1"/>
</dbReference>
<accession>A0A367K357</accession>
<feature type="region of interest" description="Disordered" evidence="1">
    <location>
        <begin position="84"/>
        <end position="167"/>
    </location>
</feature>
<evidence type="ECO:0000256" key="1">
    <source>
        <dbReference type="SAM" id="MobiDB-lite"/>
    </source>
</evidence>
<keyword evidence="5" id="KW-1185">Reference proteome</keyword>
<evidence type="ECO:0000256" key="2">
    <source>
        <dbReference type="SAM" id="SignalP"/>
    </source>
</evidence>
<dbReference type="EMBL" id="PJQL01000349">
    <property type="protein sequence ID" value="RCH96654.1"/>
    <property type="molecule type" value="Genomic_DNA"/>
</dbReference>
<evidence type="ECO:0000313" key="5">
    <source>
        <dbReference type="Proteomes" id="UP000252139"/>
    </source>
</evidence>
<organism evidence="4 5">
    <name type="scientific">Rhizopus azygosporus</name>
    <name type="common">Rhizopus microsporus var. azygosporus</name>
    <dbReference type="NCBI Taxonomy" id="86630"/>
    <lineage>
        <taxon>Eukaryota</taxon>
        <taxon>Fungi</taxon>
        <taxon>Fungi incertae sedis</taxon>
        <taxon>Mucoromycota</taxon>
        <taxon>Mucoromycotina</taxon>
        <taxon>Mucoromycetes</taxon>
        <taxon>Mucorales</taxon>
        <taxon>Mucorineae</taxon>
        <taxon>Rhizopodaceae</taxon>
        <taxon>Rhizopus</taxon>
    </lineage>
</organism>
<dbReference type="STRING" id="86630.A0A367K357"/>
<feature type="signal peptide" evidence="2">
    <location>
        <begin position="1"/>
        <end position="19"/>
    </location>
</feature>
<evidence type="ECO:0000259" key="3">
    <source>
        <dbReference type="PROSITE" id="PS51782"/>
    </source>
</evidence>
<dbReference type="Pfam" id="PF01476">
    <property type="entry name" value="LysM"/>
    <property type="match status" value="1"/>
</dbReference>
<dbReference type="AlphaFoldDB" id="A0A367K357"/>
<keyword evidence="2" id="KW-0732">Signal</keyword>
<name>A0A367K357_RHIAZ</name>
<feature type="chain" id="PRO_5017050261" description="LysM domain-containing protein" evidence="2">
    <location>
        <begin position="20"/>
        <end position="167"/>
    </location>
</feature>
<feature type="compositionally biased region" description="Basic residues" evidence="1">
    <location>
        <begin position="133"/>
        <end position="155"/>
    </location>
</feature>